<keyword evidence="3" id="KW-1185">Reference proteome</keyword>
<protein>
    <recommendedName>
        <fullName evidence="4">Mitochondrial ATPase complex subunit ATP10</fullName>
    </recommendedName>
</protein>
<reference evidence="2 3" key="1">
    <citation type="submission" date="2015-09" db="EMBL/GenBank/DDBJ databases">
        <title>Host preference determinants of Valsa canker pathogens revealed by comparative genomics.</title>
        <authorList>
            <person name="Yin Z."/>
            <person name="Huang L."/>
        </authorList>
    </citation>
    <scope>NUCLEOTIDE SEQUENCE [LARGE SCALE GENOMIC DNA]</scope>
    <source>
        <strain evidence="2 3">YSFL</strain>
    </source>
</reference>
<dbReference type="EMBL" id="LJZO01000016">
    <property type="protein sequence ID" value="ROV97584.1"/>
    <property type="molecule type" value="Genomic_DNA"/>
</dbReference>
<dbReference type="PANTHER" id="PTHR28106:SF1">
    <property type="entry name" value="MITOCHONDRIAL ATPASE COMPLEX SUBUNIT ATP10"/>
    <property type="match status" value="1"/>
</dbReference>
<sequence length="384" mass="43191">MLQGPVARSLLRPSSRRPLATCLLCQWRAFSTTYPRLASPKPKQQQQQQNGAAPTTTTTTTTKGKTPSPKAPEAAAAAATAATQQEAPDFPGPLENAPRSYGKRLEEFTPQVLSRPIGMNHPPSPGENTGVDVRTLKQRRDDMVDYDKHLRRREQLKSQMARPYFRDWTNLALHKGKTFLAPPRPFKHDKSLYFPNLFGHTLLKTTKLPRDTTPVLEGKASVVTIYSTKWAEGQAKTFIGKAENPALHEILEQNRGKAQLVQINVEDTSLMKYWLIRMFSGGVRRSLGKENWDKYFIVRKGISDEIRESIGYLNSKVGYTYLVDGNFRIRWAGSGPAQPEERESLTRSLERLLDEQKKGVWSAPTQAVEDESVGTNAKNASRWS</sequence>
<evidence type="ECO:0000256" key="1">
    <source>
        <dbReference type="SAM" id="MobiDB-lite"/>
    </source>
</evidence>
<evidence type="ECO:0008006" key="4">
    <source>
        <dbReference type="Google" id="ProtNLM"/>
    </source>
</evidence>
<accession>A0A423W2P9</accession>
<dbReference type="AlphaFoldDB" id="A0A423W2P9"/>
<feature type="compositionally biased region" description="Polar residues" evidence="1">
    <location>
        <begin position="373"/>
        <end position="384"/>
    </location>
</feature>
<comment type="caution">
    <text evidence="2">The sequence shown here is derived from an EMBL/GenBank/DDBJ whole genome shotgun (WGS) entry which is preliminary data.</text>
</comment>
<feature type="region of interest" description="Disordered" evidence="1">
    <location>
        <begin position="356"/>
        <end position="384"/>
    </location>
</feature>
<dbReference type="GO" id="GO:0033615">
    <property type="term" value="P:mitochondrial proton-transporting ATP synthase complex assembly"/>
    <property type="evidence" value="ECO:0007669"/>
    <property type="project" value="TreeGrafter"/>
</dbReference>
<evidence type="ECO:0000313" key="3">
    <source>
        <dbReference type="Proteomes" id="UP000284375"/>
    </source>
</evidence>
<organism evidence="2 3">
    <name type="scientific">Cytospora chrysosperma</name>
    <name type="common">Cytospora canker fungus</name>
    <name type="synonym">Sphaeria chrysosperma</name>
    <dbReference type="NCBI Taxonomy" id="252740"/>
    <lineage>
        <taxon>Eukaryota</taxon>
        <taxon>Fungi</taxon>
        <taxon>Dikarya</taxon>
        <taxon>Ascomycota</taxon>
        <taxon>Pezizomycotina</taxon>
        <taxon>Sordariomycetes</taxon>
        <taxon>Sordariomycetidae</taxon>
        <taxon>Diaporthales</taxon>
        <taxon>Cytosporaceae</taxon>
        <taxon>Cytospora</taxon>
    </lineage>
</organism>
<name>A0A423W2P9_CYTCH</name>
<gene>
    <name evidence="2" type="ORF">VSDG_04573</name>
</gene>
<dbReference type="PANTHER" id="PTHR28106">
    <property type="entry name" value="MITOCHONDRIAL ATPASE COMPLEX SUBUNIT ATP10"/>
    <property type="match status" value="1"/>
</dbReference>
<dbReference type="STRING" id="252740.A0A423W2P9"/>
<dbReference type="Pfam" id="PF05176">
    <property type="entry name" value="ATP-synt_10"/>
    <property type="match status" value="1"/>
</dbReference>
<dbReference type="Proteomes" id="UP000284375">
    <property type="component" value="Unassembled WGS sequence"/>
</dbReference>
<dbReference type="InterPro" id="IPR007849">
    <property type="entry name" value="ATP10"/>
</dbReference>
<evidence type="ECO:0000313" key="2">
    <source>
        <dbReference type="EMBL" id="ROV97584.1"/>
    </source>
</evidence>
<feature type="compositionally biased region" description="Low complexity" evidence="1">
    <location>
        <begin position="38"/>
        <end position="88"/>
    </location>
</feature>
<feature type="region of interest" description="Disordered" evidence="1">
    <location>
        <begin position="36"/>
        <end position="100"/>
    </location>
</feature>
<dbReference type="OrthoDB" id="17089at2759"/>
<proteinExistence type="predicted"/>
<dbReference type="GO" id="GO:0005743">
    <property type="term" value="C:mitochondrial inner membrane"/>
    <property type="evidence" value="ECO:0007669"/>
    <property type="project" value="TreeGrafter"/>
</dbReference>